<dbReference type="EMBL" id="ML121531">
    <property type="protein sequence ID" value="RPB27285.1"/>
    <property type="molecule type" value="Genomic_DNA"/>
</dbReference>
<gene>
    <name evidence="2" type="ORF">L211DRAFT_846112</name>
</gene>
<feature type="region of interest" description="Disordered" evidence="1">
    <location>
        <begin position="1"/>
        <end position="103"/>
    </location>
</feature>
<dbReference type="InParanoid" id="A0A3N4MDB6"/>
<reference evidence="2 3" key="1">
    <citation type="journal article" date="2018" name="Nat. Ecol. Evol.">
        <title>Pezizomycetes genomes reveal the molecular basis of ectomycorrhizal truffle lifestyle.</title>
        <authorList>
            <person name="Murat C."/>
            <person name="Payen T."/>
            <person name="Noel B."/>
            <person name="Kuo A."/>
            <person name="Morin E."/>
            <person name="Chen J."/>
            <person name="Kohler A."/>
            <person name="Krizsan K."/>
            <person name="Balestrini R."/>
            <person name="Da Silva C."/>
            <person name="Montanini B."/>
            <person name="Hainaut M."/>
            <person name="Levati E."/>
            <person name="Barry K.W."/>
            <person name="Belfiori B."/>
            <person name="Cichocki N."/>
            <person name="Clum A."/>
            <person name="Dockter R.B."/>
            <person name="Fauchery L."/>
            <person name="Guy J."/>
            <person name="Iotti M."/>
            <person name="Le Tacon F."/>
            <person name="Lindquist E.A."/>
            <person name="Lipzen A."/>
            <person name="Malagnac F."/>
            <person name="Mello A."/>
            <person name="Molinier V."/>
            <person name="Miyauchi S."/>
            <person name="Poulain J."/>
            <person name="Riccioni C."/>
            <person name="Rubini A."/>
            <person name="Sitrit Y."/>
            <person name="Splivallo R."/>
            <person name="Traeger S."/>
            <person name="Wang M."/>
            <person name="Zifcakova L."/>
            <person name="Wipf D."/>
            <person name="Zambonelli A."/>
            <person name="Paolocci F."/>
            <person name="Nowrousian M."/>
            <person name="Ottonello S."/>
            <person name="Baldrian P."/>
            <person name="Spatafora J.W."/>
            <person name="Henrissat B."/>
            <person name="Nagy L.G."/>
            <person name="Aury J.M."/>
            <person name="Wincker P."/>
            <person name="Grigoriev I.V."/>
            <person name="Bonfante P."/>
            <person name="Martin F.M."/>
        </authorList>
    </citation>
    <scope>NUCLEOTIDE SEQUENCE [LARGE SCALE GENOMIC DNA]</scope>
    <source>
        <strain evidence="2 3">ATCC MYA-4762</strain>
    </source>
</reference>
<organism evidence="2 3">
    <name type="scientific">Terfezia boudieri ATCC MYA-4762</name>
    <dbReference type="NCBI Taxonomy" id="1051890"/>
    <lineage>
        <taxon>Eukaryota</taxon>
        <taxon>Fungi</taxon>
        <taxon>Dikarya</taxon>
        <taxon>Ascomycota</taxon>
        <taxon>Pezizomycotina</taxon>
        <taxon>Pezizomycetes</taxon>
        <taxon>Pezizales</taxon>
        <taxon>Pezizaceae</taxon>
        <taxon>Terfezia</taxon>
    </lineage>
</organism>
<feature type="compositionally biased region" description="Basic and acidic residues" evidence="1">
    <location>
        <begin position="79"/>
        <end position="95"/>
    </location>
</feature>
<dbReference type="AlphaFoldDB" id="A0A3N4MDB6"/>
<name>A0A3N4MDB6_9PEZI</name>
<evidence type="ECO:0000313" key="2">
    <source>
        <dbReference type="EMBL" id="RPB27285.1"/>
    </source>
</evidence>
<evidence type="ECO:0000313" key="3">
    <source>
        <dbReference type="Proteomes" id="UP000267821"/>
    </source>
</evidence>
<proteinExistence type="predicted"/>
<accession>A0A3N4MDB6</accession>
<feature type="compositionally biased region" description="Polar residues" evidence="1">
    <location>
        <begin position="68"/>
        <end position="78"/>
    </location>
</feature>
<dbReference type="OrthoDB" id="5487402at2759"/>
<keyword evidence="3" id="KW-1185">Reference proteome</keyword>
<sequence length="171" mass="19347">MSPPEASSDGHYGQHLWSKHPDEPLVDVQEPSVVISYKRGRTLTLSTPKSPKRHKDTVETPAIDRITLASSVSPQSAEIESRRTPNHSPDPEKSTEVVGNLTGGPQRLLPQYAARKTIKVYIFQHIRSQQFNPLTPFDNVYEYKLARFFHESKIPTGDIQSPLQVWSYVVE</sequence>
<protein>
    <submittedName>
        <fullName evidence="2">Uncharacterized protein</fullName>
    </submittedName>
</protein>
<evidence type="ECO:0000256" key="1">
    <source>
        <dbReference type="SAM" id="MobiDB-lite"/>
    </source>
</evidence>
<dbReference type="Proteomes" id="UP000267821">
    <property type="component" value="Unassembled WGS sequence"/>
</dbReference>